<keyword evidence="6 7" id="KW-0505">Motor protein</keyword>
<dbReference type="PROSITE" id="PS00411">
    <property type="entry name" value="KINESIN_MOTOR_1"/>
    <property type="match status" value="1"/>
</dbReference>
<keyword evidence="4 7" id="KW-0067">ATP-binding</keyword>
<evidence type="ECO:0000256" key="2">
    <source>
        <dbReference type="ARBA" id="ARBA00022701"/>
    </source>
</evidence>
<comment type="similarity">
    <text evidence="1">Belongs to the TRAFAC class myosin-kinesin ATPase superfamily. Kinesin family. KIN-14 subfamily.</text>
</comment>
<evidence type="ECO:0000256" key="9">
    <source>
        <dbReference type="SAM" id="Coils"/>
    </source>
</evidence>
<name>A0AAW1WZU2_RUBAR</name>
<dbReference type="Proteomes" id="UP001457282">
    <property type="component" value="Unassembled WGS sequence"/>
</dbReference>
<organism evidence="12 13">
    <name type="scientific">Rubus argutus</name>
    <name type="common">Southern blackberry</name>
    <dbReference type="NCBI Taxonomy" id="59490"/>
    <lineage>
        <taxon>Eukaryota</taxon>
        <taxon>Viridiplantae</taxon>
        <taxon>Streptophyta</taxon>
        <taxon>Embryophyta</taxon>
        <taxon>Tracheophyta</taxon>
        <taxon>Spermatophyta</taxon>
        <taxon>Magnoliopsida</taxon>
        <taxon>eudicotyledons</taxon>
        <taxon>Gunneridae</taxon>
        <taxon>Pentapetalae</taxon>
        <taxon>rosids</taxon>
        <taxon>fabids</taxon>
        <taxon>Rosales</taxon>
        <taxon>Rosaceae</taxon>
        <taxon>Rosoideae</taxon>
        <taxon>Rosoideae incertae sedis</taxon>
        <taxon>Rubus</taxon>
    </lineage>
</organism>
<dbReference type="InterPro" id="IPR027417">
    <property type="entry name" value="P-loop_NTPase"/>
</dbReference>
<dbReference type="InterPro" id="IPR027640">
    <property type="entry name" value="Kinesin-like_fam"/>
</dbReference>
<dbReference type="GO" id="GO:0005874">
    <property type="term" value="C:microtubule"/>
    <property type="evidence" value="ECO:0007669"/>
    <property type="project" value="UniProtKB-KW"/>
</dbReference>
<keyword evidence="2 8" id="KW-0493">Microtubule</keyword>
<dbReference type="InterPro" id="IPR001752">
    <property type="entry name" value="Kinesin_motor_dom"/>
</dbReference>
<dbReference type="InterPro" id="IPR036961">
    <property type="entry name" value="Kinesin_motor_dom_sf"/>
</dbReference>
<dbReference type="GO" id="GO:0005524">
    <property type="term" value="F:ATP binding"/>
    <property type="evidence" value="ECO:0007669"/>
    <property type="project" value="UniProtKB-UniRule"/>
</dbReference>
<dbReference type="InterPro" id="IPR021720">
    <property type="entry name" value="Malectin_dom"/>
</dbReference>
<evidence type="ECO:0000256" key="7">
    <source>
        <dbReference type="PROSITE-ProRule" id="PRU00283"/>
    </source>
</evidence>
<feature type="domain" description="Kinesin motor" evidence="11">
    <location>
        <begin position="394"/>
        <end position="716"/>
    </location>
</feature>
<dbReference type="Pfam" id="PF11721">
    <property type="entry name" value="Malectin"/>
    <property type="match status" value="1"/>
</dbReference>
<reference evidence="12 13" key="1">
    <citation type="journal article" date="2023" name="G3 (Bethesda)">
        <title>A chromosome-length genome assembly and annotation of blackberry (Rubus argutus, cv. 'Hillquist').</title>
        <authorList>
            <person name="Bruna T."/>
            <person name="Aryal R."/>
            <person name="Dudchenko O."/>
            <person name="Sargent D.J."/>
            <person name="Mead D."/>
            <person name="Buti M."/>
            <person name="Cavallini A."/>
            <person name="Hytonen T."/>
            <person name="Andres J."/>
            <person name="Pham M."/>
            <person name="Weisz D."/>
            <person name="Mascagni F."/>
            <person name="Usai G."/>
            <person name="Natali L."/>
            <person name="Bassil N."/>
            <person name="Fernandez G.E."/>
            <person name="Lomsadze A."/>
            <person name="Armour M."/>
            <person name="Olukolu B."/>
            <person name="Poorten T."/>
            <person name="Britton C."/>
            <person name="Davik J."/>
            <person name="Ashrafi H."/>
            <person name="Aiden E.L."/>
            <person name="Borodovsky M."/>
            <person name="Worthington M."/>
        </authorList>
    </citation>
    <scope>NUCLEOTIDE SEQUENCE [LARGE SCALE GENOMIC DNA]</scope>
    <source>
        <strain evidence="12">PI 553951</strain>
    </source>
</reference>
<evidence type="ECO:0000313" key="13">
    <source>
        <dbReference type="Proteomes" id="UP001457282"/>
    </source>
</evidence>
<dbReference type="SUPFAM" id="SSF52540">
    <property type="entry name" value="P-loop containing nucleoside triphosphate hydrolases"/>
    <property type="match status" value="1"/>
</dbReference>
<dbReference type="CDD" id="cd01366">
    <property type="entry name" value="KISc_C_terminal"/>
    <property type="match status" value="1"/>
</dbReference>
<evidence type="ECO:0000256" key="4">
    <source>
        <dbReference type="ARBA" id="ARBA00022840"/>
    </source>
</evidence>
<comment type="caution">
    <text evidence="12">The sequence shown here is derived from an EMBL/GenBank/DDBJ whole genome shotgun (WGS) entry which is preliminary data.</text>
</comment>
<dbReference type="PRINTS" id="PR00380">
    <property type="entry name" value="KINESINHEAVY"/>
</dbReference>
<protein>
    <recommendedName>
        <fullName evidence="8">Kinesin-like protein</fullName>
    </recommendedName>
</protein>
<keyword evidence="3 7" id="KW-0547">Nucleotide-binding</keyword>
<evidence type="ECO:0000313" key="12">
    <source>
        <dbReference type="EMBL" id="KAK9930151.1"/>
    </source>
</evidence>
<dbReference type="InterPro" id="IPR019821">
    <property type="entry name" value="Kinesin_motor_CS"/>
</dbReference>
<keyword evidence="13" id="KW-1185">Reference proteome</keyword>
<dbReference type="Gene3D" id="2.60.120.430">
    <property type="entry name" value="Galactose-binding lectin"/>
    <property type="match status" value="1"/>
</dbReference>
<feature type="compositionally biased region" description="Polar residues" evidence="10">
    <location>
        <begin position="1"/>
        <end position="12"/>
    </location>
</feature>
<dbReference type="PANTHER" id="PTHR47972:SF25">
    <property type="entry name" value="KINESIN-LIKE PROTEIN KIN-14R ISOFORM X1"/>
    <property type="match status" value="1"/>
</dbReference>
<evidence type="ECO:0000259" key="11">
    <source>
        <dbReference type="PROSITE" id="PS50067"/>
    </source>
</evidence>
<accession>A0AAW1WZU2</accession>
<evidence type="ECO:0000256" key="10">
    <source>
        <dbReference type="SAM" id="MobiDB-lite"/>
    </source>
</evidence>
<feature type="coiled-coil region" evidence="9">
    <location>
        <begin position="723"/>
        <end position="830"/>
    </location>
</feature>
<gene>
    <name evidence="12" type="ORF">M0R45_027203</name>
</gene>
<dbReference type="PROSITE" id="PS50067">
    <property type="entry name" value="KINESIN_MOTOR_2"/>
    <property type="match status" value="1"/>
</dbReference>
<dbReference type="SMART" id="SM00129">
    <property type="entry name" value="KISc"/>
    <property type="match status" value="1"/>
</dbReference>
<dbReference type="FunFam" id="3.40.850.10:FF:000057">
    <property type="entry name" value="kinesin-like protein KIN-14R"/>
    <property type="match status" value="1"/>
</dbReference>
<proteinExistence type="inferred from homology"/>
<dbReference type="GO" id="GO:0008017">
    <property type="term" value="F:microtubule binding"/>
    <property type="evidence" value="ECO:0007669"/>
    <property type="project" value="InterPro"/>
</dbReference>
<dbReference type="Gene3D" id="3.40.850.10">
    <property type="entry name" value="Kinesin motor domain"/>
    <property type="match status" value="1"/>
</dbReference>
<dbReference type="Pfam" id="PF00225">
    <property type="entry name" value="Kinesin"/>
    <property type="match status" value="1"/>
</dbReference>
<dbReference type="GO" id="GO:0007018">
    <property type="term" value="P:microtubule-based movement"/>
    <property type="evidence" value="ECO:0007669"/>
    <property type="project" value="InterPro"/>
</dbReference>
<dbReference type="EMBL" id="JBEDUW010000005">
    <property type="protein sequence ID" value="KAK9930151.1"/>
    <property type="molecule type" value="Genomic_DNA"/>
</dbReference>
<sequence length="836" mass="93701">MAETLNSTSSTALGHEIEPPKQAGKDDDDDETLSSLCIPGSRLVRTGFVHSAGPDKPVLFVNAGGEGLMENGNFGFRVEPDKFFQGGKVIRTDETIEGSDIPSIYQSARFGNFSYRFENLSPGDYFVDLHFSEIIYTNGPKGMRVFDVFMQEEKVLSEIDVYSVVGANKALQVVDIKVSVGEDGTIVIRFEGVNGSPIVGGICIKRARLPASKVKDGRCNNCAAEIEISSCQEKYMRMQFIAKYEKRIEELKMRFQLKTDECHEAWMSLTTANKQLQDVTMELDNKLYTIHCLDLAREETAAKLRDISGQYEHDKKLWTAVVDKLEREVKLMKQEFYQLYCEGHKCADAIPELSNMVSAVQAMVAQSDDLKLKLSEEQAKGKILYNQIQEAKGNIRVFCRCRPLRKEESLAGHATAVHFDAAKDGELGIISTGSTKKIFKFDRVYTPEDDQVSVFADASPMIVSVLDGYNVCIFAYGQTGTGKTFTMEGPENNRGVNYRTLEQLFLTAEERKDTFTYNISVSVLEVYNEQIRDLLATSSTSKRLEMRLATEGVHHIPGVIEAKVENIKEVWNVLQAGSNARATGSNNINEHSSRSHCILCIMVRAKNLITGDCTISKLWLVDLAGSERLAKTEVQGERLKEAQNINRSLSALGDVISALAAKKSHIPYRNSKLTHLLQDSLGGDAKTLMFVQISPSEQDLSETLSSLNFAARVRGVELGPARKQVDTGEVQKLRNQNDKLKQDLRSKDDALRKLEDNFQNLEGKAKGDYQLCRSQQEKINELEKQIALKIELSRRLENQLLEATGKVEAYLDLQKKVKDLENKQKEREHAYPMIQN</sequence>
<evidence type="ECO:0000256" key="5">
    <source>
        <dbReference type="ARBA" id="ARBA00023054"/>
    </source>
</evidence>
<evidence type="ECO:0000256" key="1">
    <source>
        <dbReference type="ARBA" id="ARBA00010899"/>
    </source>
</evidence>
<dbReference type="GO" id="GO:0003777">
    <property type="term" value="F:microtubule motor activity"/>
    <property type="evidence" value="ECO:0007669"/>
    <property type="project" value="InterPro"/>
</dbReference>
<feature type="binding site" evidence="7">
    <location>
        <begin position="477"/>
        <end position="484"/>
    </location>
    <ligand>
        <name>ATP</name>
        <dbReference type="ChEBI" id="CHEBI:30616"/>
    </ligand>
</feature>
<evidence type="ECO:0000256" key="8">
    <source>
        <dbReference type="RuleBase" id="RU000394"/>
    </source>
</evidence>
<dbReference type="PANTHER" id="PTHR47972">
    <property type="entry name" value="KINESIN-LIKE PROTEIN KLP-3"/>
    <property type="match status" value="1"/>
</dbReference>
<keyword evidence="5 9" id="KW-0175">Coiled coil</keyword>
<evidence type="ECO:0000256" key="6">
    <source>
        <dbReference type="ARBA" id="ARBA00023175"/>
    </source>
</evidence>
<feature type="compositionally biased region" description="Basic and acidic residues" evidence="10">
    <location>
        <begin position="15"/>
        <end position="25"/>
    </location>
</feature>
<feature type="region of interest" description="Disordered" evidence="10">
    <location>
        <begin position="1"/>
        <end position="32"/>
    </location>
</feature>
<evidence type="ECO:0000256" key="3">
    <source>
        <dbReference type="ARBA" id="ARBA00022741"/>
    </source>
</evidence>
<dbReference type="AlphaFoldDB" id="A0AAW1WZU2"/>